<evidence type="ECO:0000256" key="1">
    <source>
        <dbReference type="ARBA" id="ARBA00022441"/>
    </source>
</evidence>
<evidence type="ECO:0000313" key="7">
    <source>
        <dbReference type="Proteomes" id="UP001152795"/>
    </source>
</evidence>
<dbReference type="GO" id="GO:0016874">
    <property type="term" value="F:ligase activity"/>
    <property type="evidence" value="ECO:0007669"/>
    <property type="project" value="UniProtKB-KW"/>
</dbReference>
<comment type="caution">
    <text evidence="6">The sequence shown here is derived from an EMBL/GenBank/DDBJ whole genome shotgun (WGS) entry which is preliminary data.</text>
</comment>
<evidence type="ECO:0000313" key="6">
    <source>
        <dbReference type="EMBL" id="CAB3993602.1"/>
    </source>
</evidence>
<dbReference type="GO" id="GO:0008270">
    <property type="term" value="F:zinc ion binding"/>
    <property type="evidence" value="ECO:0007669"/>
    <property type="project" value="UniProtKB-KW"/>
</dbReference>
<dbReference type="AlphaFoldDB" id="A0A7D9HZ08"/>
<name>A0A7D9HZ08_PARCT</name>
<proteinExistence type="predicted"/>
<dbReference type="Gene3D" id="3.30.40.10">
    <property type="entry name" value="Zinc/RING finger domain, C3HC4 (zinc finger)"/>
    <property type="match status" value="2"/>
</dbReference>
<keyword evidence="5" id="KW-0862">Zinc</keyword>
<dbReference type="InterPro" id="IPR001841">
    <property type="entry name" value="Znf_RING"/>
</dbReference>
<protein>
    <submittedName>
        <fullName evidence="6">E3 ubiquitin- ligase NRDP1</fullName>
    </submittedName>
</protein>
<evidence type="ECO:0000256" key="5">
    <source>
        <dbReference type="ARBA" id="ARBA00022833"/>
    </source>
</evidence>
<keyword evidence="2" id="KW-0479">Metal-binding</keyword>
<dbReference type="PROSITE" id="PS50089">
    <property type="entry name" value="ZF_RING_2"/>
    <property type="match status" value="1"/>
</dbReference>
<dbReference type="Pfam" id="PF13923">
    <property type="entry name" value="zf-C3HC4_2"/>
    <property type="match status" value="1"/>
</dbReference>
<evidence type="ECO:0000256" key="2">
    <source>
        <dbReference type="ARBA" id="ARBA00022723"/>
    </source>
</evidence>
<dbReference type="SUPFAM" id="SSF117281">
    <property type="entry name" value="Kelch motif"/>
    <property type="match status" value="2"/>
</dbReference>
<reference evidence="6" key="1">
    <citation type="submission" date="2020-04" db="EMBL/GenBank/DDBJ databases">
        <authorList>
            <person name="Alioto T."/>
            <person name="Alioto T."/>
            <person name="Gomez Garrido J."/>
        </authorList>
    </citation>
    <scope>NUCLEOTIDE SEQUENCE</scope>
    <source>
        <strain evidence="6">A484AB</strain>
    </source>
</reference>
<sequence>MACCSGYSTNRFKITVDSNFLCPICAEVLKDPVQCQNQHYFCKNCIKKHLEKNAKSCPICVQDLSEETLAQPPRILTDYLNGLMISCDHSERGCTEVLPVSGLQAHVPECNYRPIVCTNEKCGQTFNQEDLTEHVISACEYRLVHCPDCEDEMIYKKFSKHACVLSKDLNKLGLEWSEIKNVLGEICNSQKEMCNSQKEICDSQKEMYCSQKEMYNSQKEMDHSQKEILKSVQSLAHDKQNIPQAPPPNVIATVMVIGGKNAEGNLCSVEALYPGSQTWKVLQSMQESRGSAASVMYGNDVIVSGGRSEPSLLGCSDTIEKLSLVCKPLRWIPFPVKLPLKICGHKVVVINNCLYLVGGFNEGNSCGAIYSILLLPPYTIELKCQMTQPICFHGLQAFEESVFVFGGSTSSSMQNAVNSVLSYNTVSDEKKEMQPLPFANCDVATVRWNDNVIIIGGTTNTSVSLINTVILYSVKENKHKMLPSMKHARSSCGATIAGNKVIVMGGYDWFEKKYLDSVECFDLDRQVWQELPVMNEARSEATAVVYAGLF</sequence>
<dbReference type="InterPro" id="IPR015915">
    <property type="entry name" value="Kelch-typ_b-propeller"/>
</dbReference>
<dbReference type="PROSITE" id="PS51081">
    <property type="entry name" value="ZF_SIAH"/>
    <property type="match status" value="1"/>
</dbReference>
<dbReference type="OrthoDB" id="45365at2759"/>
<dbReference type="SUPFAM" id="SSF49599">
    <property type="entry name" value="TRAF domain-like"/>
    <property type="match status" value="1"/>
</dbReference>
<dbReference type="InterPro" id="IPR001293">
    <property type="entry name" value="Znf_TRAF"/>
</dbReference>
<dbReference type="PANTHER" id="PTHR45632:SF3">
    <property type="entry name" value="KELCH-LIKE PROTEIN 32"/>
    <property type="match status" value="1"/>
</dbReference>
<evidence type="ECO:0000256" key="3">
    <source>
        <dbReference type="ARBA" id="ARBA00022737"/>
    </source>
</evidence>
<keyword evidence="4" id="KW-0863">Zinc-finger</keyword>
<dbReference type="SMART" id="SM00612">
    <property type="entry name" value="Kelch"/>
    <property type="match status" value="4"/>
</dbReference>
<dbReference type="Proteomes" id="UP001152795">
    <property type="component" value="Unassembled WGS sequence"/>
</dbReference>
<gene>
    <name evidence="6" type="ORF">PACLA_8A064286</name>
</gene>
<organism evidence="6 7">
    <name type="scientific">Paramuricea clavata</name>
    <name type="common">Red gorgonian</name>
    <name type="synonym">Violescent sea-whip</name>
    <dbReference type="NCBI Taxonomy" id="317549"/>
    <lineage>
        <taxon>Eukaryota</taxon>
        <taxon>Metazoa</taxon>
        <taxon>Cnidaria</taxon>
        <taxon>Anthozoa</taxon>
        <taxon>Octocorallia</taxon>
        <taxon>Malacalcyonacea</taxon>
        <taxon>Plexauridae</taxon>
        <taxon>Paramuricea</taxon>
    </lineage>
</organism>
<dbReference type="PANTHER" id="PTHR45632">
    <property type="entry name" value="LD33804P"/>
    <property type="match status" value="1"/>
</dbReference>
<accession>A0A7D9HZ08</accession>
<keyword evidence="6" id="KW-0436">Ligase</keyword>
<dbReference type="SMART" id="SM00184">
    <property type="entry name" value="RING"/>
    <property type="match status" value="1"/>
</dbReference>
<keyword evidence="7" id="KW-1185">Reference proteome</keyword>
<dbReference type="InterPro" id="IPR006652">
    <property type="entry name" value="Kelch_1"/>
</dbReference>
<evidence type="ECO:0000256" key="4">
    <source>
        <dbReference type="ARBA" id="ARBA00022771"/>
    </source>
</evidence>
<keyword evidence="1" id="KW-0880">Kelch repeat</keyword>
<dbReference type="PROSITE" id="PS50145">
    <property type="entry name" value="ZF_TRAF"/>
    <property type="match status" value="1"/>
</dbReference>
<dbReference type="SUPFAM" id="SSF57850">
    <property type="entry name" value="RING/U-box"/>
    <property type="match status" value="1"/>
</dbReference>
<dbReference type="Pfam" id="PF24681">
    <property type="entry name" value="Kelch_KLHDC2_KLHL20_DRC7"/>
    <property type="match status" value="1"/>
</dbReference>
<dbReference type="InterPro" id="IPR013083">
    <property type="entry name" value="Znf_RING/FYVE/PHD"/>
</dbReference>
<keyword evidence="3" id="KW-0677">Repeat</keyword>
<dbReference type="EMBL" id="CACRXK020002291">
    <property type="protein sequence ID" value="CAB3993602.1"/>
    <property type="molecule type" value="Genomic_DNA"/>
</dbReference>
<dbReference type="Gene3D" id="2.120.10.80">
    <property type="entry name" value="Kelch-type beta propeller"/>
    <property type="match status" value="2"/>
</dbReference>
<dbReference type="InterPro" id="IPR013010">
    <property type="entry name" value="Znf_SIAH"/>
</dbReference>